<dbReference type="InterPro" id="IPR003029">
    <property type="entry name" value="S1_domain"/>
</dbReference>
<comment type="function">
    <text evidence="7">Involved in mRNA degradation. Catalyzes the phosphorolysis of single-stranded polyribonucleotides processively in the 3'- to 5'-direction.</text>
</comment>
<comment type="subcellular location">
    <subcellularLocation>
        <location evidence="7">Cytoplasm</location>
    </subcellularLocation>
</comment>
<dbReference type="PIRSF" id="PIRSF005499">
    <property type="entry name" value="PNPase"/>
    <property type="match status" value="1"/>
</dbReference>
<dbReference type="PANTHER" id="PTHR11252:SF0">
    <property type="entry name" value="POLYRIBONUCLEOTIDE NUCLEOTIDYLTRANSFERASE 1, MITOCHONDRIAL"/>
    <property type="match status" value="1"/>
</dbReference>
<dbReference type="EMBL" id="JABXWD010000244">
    <property type="protein sequence ID" value="MBV6342369.1"/>
    <property type="molecule type" value="Genomic_DNA"/>
</dbReference>
<dbReference type="PANTHER" id="PTHR11252">
    <property type="entry name" value="POLYRIBONUCLEOTIDE NUCLEOTIDYLTRANSFERASE"/>
    <property type="match status" value="1"/>
</dbReference>
<dbReference type="Pfam" id="PF01138">
    <property type="entry name" value="RNase_PH"/>
    <property type="match status" value="2"/>
</dbReference>
<comment type="cofactor">
    <cofactor evidence="7">
        <name>Mg(2+)</name>
        <dbReference type="ChEBI" id="CHEBI:18420"/>
    </cofactor>
</comment>
<dbReference type="Proteomes" id="UP001196980">
    <property type="component" value="Unassembled WGS sequence"/>
</dbReference>
<dbReference type="CDD" id="cd11364">
    <property type="entry name" value="RNase_PH_PNPase_2"/>
    <property type="match status" value="1"/>
</dbReference>
<dbReference type="Pfam" id="PF03725">
    <property type="entry name" value="RNase_PH_C"/>
    <property type="match status" value="1"/>
</dbReference>
<keyword evidence="10" id="KW-1185">Reference proteome</keyword>
<dbReference type="Pfam" id="PF00013">
    <property type="entry name" value="KH_1"/>
    <property type="match status" value="1"/>
</dbReference>
<dbReference type="InterPro" id="IPR004088">
    <property type="entry name" value="KH_dom_type_1"/>
</dbReference>
<evidence type="ECO:0000256" key="7">
    <source>
        <dbReference type="HAMAP-Rule" id="MF_01595"/>
    </source>
</evidence>
<keyword evidence="7" id="KW-0479">Metal-binding</keyword>
<dbReference type="CDD" id="cd11363">
    <property type="entry name" value="RNase_PH_PNPase_1"/>
    <property type="match status" value="1"/>
</dbReference>
<evidence type="ECO:0000256" key="3">
    <source>
        <dbReference type="ARBA" id="ARBA00022679"/>
    </source>
</evidence>
<dbReference type="InterPro" id="IPR015847">
    <property type="entry name" value="ExoRNase_PH_dom2"/>
</dbReference>
<dbReference type="InterPro" id="IPR012162">
    <property type="entry name" value="PNPase"/>
</dbReference>
<organism evidence="9 10">
    <name type="scientific">Candidatus Magnetobacterium casense</name>
    <dbReference type="NCBI Taxonomy" id="1455061"/>
    <lineage>
        <taxon>Bacteria</taxon>
        <taxon>Pseudomonadati</taxon>
        <taxon>Nitrospirota</taxon>
        <taxon>Thermodesulfovibrionia</taxon>
        <taxon>Thermodesulfovibrionales</taxon>
        <taxon>Candidatus Magnetobacteriaceae</taxon>
        <taxon>Candidatus Magnetobacterium</taxon>
    </lineage>
</organism>
<feature type="binding site" evidence="7">
    <location>
        <position position="494"/>
    </location>
    <ligand>
        <name>Mg(2+)</name>
        <dbReference type="ChEBI" id="CHEBI:18420"/>
    </ligand>
</feature>
<comment type="catalytic activity">
    <reaction evidence="7">
        <text>RNA(n+1) + phosphate = RNA(n) + a ribonucleoside 5'-diphosphate</text>
        <dbReference type="Rhea" id="RHEA:22096"/>
        <dbReference type="Rhea" id="RHEA-COMP:14527"/>
        <dbReference type="Rhea" id="RHEA-COMP:17342"/>
        <dbReference type="ChEBI" id="CHEBI:43474"/>
        <dbReference type="ChEBI" id="CHEBI:57930"/>
        <dbReference type="ChEBI" id="CHEBI:140395"/>
        <dbReference type="EC" id="2.7.7.8"/>
    </reaction>
</comment>
<dbReference type="SMART" id="SM00316">
    <property type="entry name" value="S1"/>
    <property type="match status" value="1"/>
</dbReference>
<comment type="similarity">
    <text evidence="1 7">Belongs to the polyribonucleotide nucleotidyltransferase family.</text>
</comment>
<dbReference type="InterPro" id="IPR015848">
    <property type="entry name" value="PNPase_PH_RNA-bd_bac/org-type"/>
</dbReference>
<dbReference type="NCBIfam" id="TIGR03591">
    <property type="entry name" value="polynuc_phos"/>
    <property type="match status" value="1"/>
</dbReference>
<keyword evidence="3 7" id="KW-0808">Transferase</keyword>
<evidence type="ECO:0000256" key="5">
    <source>
        <dbReference type="ARBA" id="ARBA00022842"/>
    </source>
</evidence>
<dbReference type="NCBIfam" id="NF008805">
    <property type="entry name" value="PRK11824.1"/>
    <property type="match status" value="1"/>
</dbReference>
<evidence type="ECO:0000313" key="10">
    <source>
        <dbReference type="Proteomes" id="UP001196980"/>
    </source>
</evidence>
<dbReference type="InterPro" id="IPR004087">
    <property type="entry name" value="KH_dom"/>
</dbReference>
<dbReference type="CDD" id="cd04472">
    <property type="entry name" value="S1_PNPase"/>
    <property type="match status" value="1"/>
</dbReference>
<keyword evidence="6 7" id="KW-0694">RNA-binding</keyword>
<gene>
    <name evidence="7 9" type="primary">pnp</name>
    <name evidence="9" type="ORF">HWQ67_12310</name>
</gene>
<dbReference type="HAMAP" id="MF_01595">
    <property type="entry name" value="PNPase"/>
    <property type="match status" value="1"/>
</dbReference>
<feature type="binding site" evidence="7">
    <location>
        <position position="488"/>
    </location>
    <ligand>
        <name>Mg(2+)</name>
        <dbReference type="ChEBI" id="CHEBI:18420"/>
    </ligand>
</feature>
<keyword evidence="5 7" id="KW-0460">Magnesium</keyword>
<sequence>MSTEVTRVELTVNDKQLILETGLMAKQSDGAIVATYGDTVVLATAVSDKRVMEGKDFFPLTVDYQEKAYAAGKIPGGFLKREGRPSEKEILTSRLIDRPVRPLFPDGFHSETQGVVSVLSYGEENISDVMGITAMSAALTISDIPFDGPVAAVRIGRIDGELVINPDLEQMDDPKLDMVLVVAGTDDAVIMVEGGAIEVSEEVMLAAIDRAHQEIKRIVETQNELRRLVGKPKREVAPIQTDEALAESVRQFVMQRMKEAVSIPGKLKRQKVLDAILDDAIKALSDDDDKKVKAISKYFEELEKELIRNLILNENVRADGRRPDEIRDIHCIVGLLPRAHGSALFIRGETQALVAVTLGTSSDEQKIDSLEGDRYKTFMLHYNFPPFSVGEVKPLKSPGRREIGHGALAERSIKPVVPSPDDFPYTIRVVSDILESNGSSSMASVCGATLALMDGGVPIKAPVAGIAMGLIKEGDRIVVLTDILGLEDHLGDMDFKVSGTATGITAFQMDVKIRGVGTSVLVDALQRAKEGRLHILGKITQTIETPRAALSPNAPRIFQMKIKAEKIKDVIGTGGKIIKGIIEETGVKIDINDEGLVTIASNDGPSLNRAKGIIEGIVAEPELDRIYTGKVKKIMDFGAFVEILPGTDGLLHISQISDKRVNKVTDELNEGDEVMVKVIDIDRSGKIKLSRKEALKDSQKTS</sequence>
<proteinExistence type="inferred from homology"/>
<dbReference type="Pfam" id="PF03726">
    <property type="entry name" value="PNPase"/>
    <property type="match status" value="1"/>
</dbReference>
<dbReference type="EC" id="2.7.7.8" evidence="7"/>
<keyword evidence="2 7" id="KW-0963">Cytoplasm</keyword>
<evidence type="ECO:0000256" key="4">
    <source>
        <dbReference type="ARBA" id="ARBA00022695"/>
    </source>
</evidence>
<dbReference type="Pfam" id="PF00575">
    <property type="entry name" value="S1"/>
    <property type="match status" value="1"/>
</dbReference>
<comment type="caution">
    <text evidence="9">The sequence shown here is derived from an EMBL/GenBank/DDBJ whole genome shotgun (WGS) entry which is preliminary data.</text>
</comment>
<evidence type="ECO:0000259" key="8">
    <source>
        <dbReference type="PROSITE" id="PS50126"/>
    </source>
</evidence>
<dbReference type="PROSITE" id="PS50084">
    <property type="entry name" value="KH_TYPE_1"/>
    <property type="match status" value="1"/>
</dbReference>
<dbReference type="PROSITE" id="PS50126">
    <property type="entry name" value="S1"/>
    <property type="match status" value="1"/>
</dbReference>
<evidence type="ECO:0000313" key="9">
    <source>
        <dbReference type="EMBL" id="MBV6342369.1"/>
    </source>
</evidence>
<evidence type="ECO:0000256" key="1">
    <source>
        <dbReference type="ARBA" id="ARBA00007404"/>
    </source>
</evidence>
<feature type="domain" description="S1 motif" evidence="8">
    <location>
        <begin position="624"/>
        <end position="692"/>
    </location>
</feature>
<keyword evidence="4 7" id="KW-0548">Nucleotidyltransferase</keyword>
<dbReference type="SMART" id="SM00322">
    <property type="entry name" value="KH"/>
    <property type="match status" value="1"/>
</dbReference>
<accession>A0ABS6S1S9</accession>
<evidence type="ECO:0000256" key="6">
    <source>
        <dbReference type="ARBA" id="ARBA00022884"/>
    </source>
</evidence>
<evidence type="ECO:0000256" key="2">
    <source>
        <dbReference type="ARBA" id="ARBA00022490"/>
    </source>
</evidence>
<dbReference type="GO" id="GO:0004654">
    <property type="term" value="F:polyribonucleotide nucleotidyltransferase activity"/>
    <property type="evidence" value="ECO:0007669"/>
    <property type="project" value="UniProtKB-EC"/>
</dbReference>
<protein>
    <recommendedName>
        <fullName evidence="7">Polyribonucleotide nucleotidyltransferase</fullName>
        <ecNumber evidence="7">2.7.7.8</ecNumber>
    </recommendedName>
    <alternativeName>
        <fullName evidence="7">Polynucleotide phosphorylase</fullName>
        <shortName evidence="7">PNPase</shortName>
    </alternativeName>
</protein>
<reference evidence="9 10" key="1">
    <citation type="journal article" date="2020" name="J Geophys Res Biogeosci">
        <title>Magnetotaxis as an Adaptation to Enable Bacterial Shuttling of Microbial Sulfur and Sulfur Cycling Across Aquatic Oxic#Anoxic Interfaces.</title>
        <authorList>
            <person name="Li J."/>
            <person name="Liu P."/>
            <person name="Wang J."/>
            <person name="Roberts A.P."/>
            <person name="Pan Y."/>
        </authorList>
    </citation>
    <scope>NUCLEOTIDE SEQUENCE [LARGE SCALE GENOMIC DNA]</scope>
    <source>
        <strain evidence="9 10">MYR-1_YQ</strain>
    </source>
</reference>
<dbReference type="InterPro" id="IPR001247">
    <property type="entry name" value="ExoRNase_PH_dom1"/>
</dbReference>
<dbReference type="CDD" id="cd02393">
    <property type="entry name" value="KH-I_PNPase"/>
    <property type="match status" value="1"/>
</dbReference>
<name>A0ABS6S1S9_9BACT</name>